<dbReference type="RefSeq" id="WP_160729084.1">
    <property type="nucleotide sequence ID" value="NZ_WTYC01000018.1"/>
</dbReference>
<dbReference type="InterPro" id="IPR011528">
    <property type="entry name" value="NERD"/>
</dbReference>
<dbReference type="PROSITE" id="PS50965">
    <property type="entry name" value="NERD"/>
    <property type="match status" value="1"/>
</dbReference>
<sequence length="348" mass="39250">MIWKDADDRSGDIAQLERLLESAPEKHQSRISKQIANIRSGQSGERRAAHFLGREFGTSQSIGIAHDLRLELGDEVAQIDHLVIHRYQATAWVLETKNYAGRITCDEHGDWTVWNRGKPRDIPSPLNQARRQCELLSRWLEANDIAAIDKIQPVVLISPTSSVDRSKLPGEAHVVKSDNFGEWWRRQSEKLGTGTALLMMGKHFLKGMSEEAFEALGQRLAAAHRPSQYDWQAMLGLPSSRGSTEYPAAENGQLQPQVADVRELTGDGPWTFQTAAGELKVSRIPDGRFAIRNDRSDVMIEAVKTSCKGRGQWMPRYRNWLLAESEITEVIRDIISMVARSCLERRES</sequence>
<dbReference type="EMBL" id="WTYC01000018">
    <property type="protein sequence ID" value="MXO49673.1"/>
    <property type="molecule type" value="Genomic_DNA"/>
</dbReference>
<reference evidence="2 3" key="1">
    <citation type="submission" date="2019-12" db="EMBL/GenBank/DDBJ databases">
        <title>Genomic-based taxomic classification of the family Erythrobacteraceae.</title>
        <authorList>
            <person name="Xu L."/>
        </authorList>
    </citation>
    <scope>NUCLEOTIDE SEQUENCE [LARGE SCALE GENOMIC DNA]</scope>
    <source>
        <strain evidence="2 3">DSM 17792</strain>
    </source>
</reference>
<feature type="domain" description="NERD" evidence="1">
    <location>
        <begin position="40"/>
        <end position="159"/>
    </location>
</feature>
<dbReference type="OrthoDB" id="7388945at2"/>
<evidence type="ECO:0000259" key="1">
    <source>
        <dbReference type="PROSITE" id="PS50965"/>
    </source>
</evidence>
<evidence type="ECO:0000313" key="3">
    <source>
        <dbReference type="Proteomes" id="UP000448199"/>
    </source>
</evidence>
<gene>
    <name evidence="2" type="ORF">GRI69_15595</name>
</gene>
<dbReference type="Proteomes" id="UP000448199">
    <property type="component" value="Unassembled WGS sequence"/>
</dbReference>
<name>A0A844XX37_9SPHN</name>
<dbReference type="Pfam" id="PF08378">
    <property type="entry name" value="NERD"/>
    <property type="match status" value="1"/>
</dbReference>
<protein>
    <recommendedName>
        <fullName evidence="1">NERD domain-containing protein</fullName>
    </recommendedName>
</protein>
<keyword evidence="3" id="KW-1185">Reference proteome</keyword>
<evidence type="ECO:0000313" key="2">
    <source>
        <dbReference type="EMBL" id="MXO49673.1"/>
    </source>
</evidence>
<accession>A0A844XX37</accession>
<comment type="caution">
    <text evidence="2">The sequence shown here is derived from an EMBL/GenBank/DDBJ whole genome shotgun (WGS) entry which is preliminary data.</text>
</comment>
<dbReference type="AlphaFoldDB" id="A0A844XX37"/>
<organism evidence="2 3">
    <name type="scientific">Qipengyuania vulgaris</name>
    <dbReference type="NCBI Taxonomy" id="291985"/>
    <lineage>
        <taxon>Bacteria</taxon>
        <taxon>Pseudomonadati</taxon>
        <taxon>Pseudomonadota</taxon>
        <taxon>Alphaproteobacteria</taxon>
        <taxon>Sphingomonadales</taxon>
        <taxon>Erythrobacteraceae</taxon>
        <taxon>Qipengyuania</taxon>
    </lineage>
</organism>
<proteinExistence type="predicted"/>